<keyword evidence="7 11" id="KW-0067">ATP-binding</keyword>
<dbReference type="InterPro" id="IPR050520">
    <property type="entry name" value="INO80/SWR1_helicase"/>
</dbReference>
<keyword evidence="6 11" id="KW-0378">Hydrolase</keyword>
<comment type="subunit">
    <text evidence="11">Component of the INO80 chromatin-remodeling complex.</text>
</comment>
<comment type="function">
    <text evidence="11">ATPase component of the INO80 complex which remodels chromatin by shifting nucleosomes and is involved in DNA repair.</text>
</comment>
<evidence type="ECO:0000256" key="7">
    <source>
        <dbReference type="ARBA" id="ARBA00022840"/>
    </source>
</evidence>
<evidence type="ECO:0000256" key="3">
    <source>
        <dbReference type="ARBA" id="ARBA00019805"/>
    </source>
</evidence>
<evidence type="ECO:0000256" key="1">
    <source>
        <dbReference type="ARBA" id="ARBA00004123"/>
    </source>
</evidence>
<dbReference type="InterPro" id="IPR038718">
    <property type="entry name" value="SNF2-like_sf"/>
</dbReference>
<dbReference type="Gene3D" id="3.40.50.300">
    <property type="entry name" value="P-loop containing nucleotide triphosphate hydrolases"/>
    <property type="match status" value="2"/>
</dbReference>
<protein>
    <recommendedName>
        <fullName evidence="3 11">Chromatin-remodeling ATPase INO80</fullName>
        <ecNumber evidence="11">3.6.4.-</ecNumber>
    </recommendedName>
</protein>
<evidence type="ECO:0000256" key="12">
    <source>
        <dbReference type="SAM" id="Coils"/>
    </source>
</evidence>
<dbReference type="InterPro" id="IPR014001">
    <property type="entry name" value="Helicase_ATP-bd"/>
</dbReference>
<dbReference type="SMART" id="SM00490">
    <property type="entry name" value="HELICc"/>
    <property type="match status" value="1"/>
</dbReference>
<feature type="coiled-coil region" evidence="12">
    <location>
        <begin position="406"/>
        <end position="437"/>
    </location>
</feature>
<evidence type="ECO:0000256" key="5">
    <source>
        <dbReference type="ARBA" id="ARBA00022763"/>
    </source>
</evidence>
<dbReference type="InterPro" id="IPR049730">
    <property type="entry name" value="SNF2/RAD54-like_C"/>
</dbReference>
<reference evidence="18" key="1">
    <citation type="journal article" date="2016" name="Nature">
        <title>The genome of the seagrass Zostera marina reveals angiosperm adaptation to the sea.</title>
        <authorList>
            <person name="Olsen J.L."/>
            <person name="Rouze P."/>
            <person name="Verhelst B."/>
            <person name="Lin Y.-C."/>
            <person name="Bayer T."/>
            <person name="Collen J."/>
            <person name="Dattolo E."/>
            <person name="De Paoli E."/>
            <person name="Dittami S."/>
            <person name="Maumus F."/>
            <person name="Michel G."/>
            <person name="Kersting A."/>
            <person name="Lauritano C."/>
            <person name="Lohaus R."/>
            <person name="Toepel M."/>
            <person name="Tonon T."/>
            <person name="Vanneste K."/>
            <person name="Amirebrahimi M."/>
            <person name="Brakel J."/>
            <person name="Bostroem C."/>
            <person name="Chovatia M."/>
            <person name="Grimwood J."/>
            <person name="Jenkins J.W."/>
            <person name="Jueterbock A."/>
            <person name="Mraz A."/>
            <person name="Stam W.T."/>
            <person name="Tice H."/>
            <person name="Bornberg-Bauer E."/>
            <person name="Green P.J."/>
            <person name="Pearson G.A."/>
            <person name="Procaccini G."/>
            <person name="Duarte C.M."/>
            <person name="Schmutz J."/>
            <person name="Reusch T.B.H."/>
            <person name="Van de Peer Y."/>
        </authorList>
    </citation>
    <scope>NUCLEOTIDE SEQUENCE [LARGE SCALE GENOMIC DNA]</scope>
    <source>
        <strain evidence="18">cv. Finnish</strain>
    </source>
</reference>
<evidence type="ECO:0000256" key="2">
    <source>
        <dbReference type="ARBA" id="ARBA00007025"/>
    </source>
</evidence>
<keyword evidence="17" id="KW-0347">Helicase</keyword>
<comment type="similarity">
    <text evidence="2 11">Belongs to the SNF2/RAD54 helicase family.</text>
</comment>
<feature type="compositionally biased region" description="Polar residues" evidence="13">
    <location>
        <begin position="56"/>
        <end position="78"/>
    </location>
</feature>
<comment type="caution">
    <text evidence="17">The sequence shown here is derived from an EMBL/GenBank/DDBJ whole genome shotgun (WGS) entry which is preliminary data.</text>
</comment>
<dbReference type="OrthoDB" id="448448at2759"/>
<organism evidence="17 18">
    <name type="scientific">Zostera marina</name>
    <name type="common">Eelgrass</name>
    <dbReference type="NCBI Taxonomy" id="29655"/>
    <lineage>
        <taxon>Eukaryota</taxon>
        <taxon>Viridiplantae</taxon>
        <taxon>Streptophyta</taxon>
        <taxon>Embryophyta</taxon>
        <taxon>Tracheophyta</taxon>
        <taxon>Spermatophyta</taxon>
        <taxon>Magnoliopsida</taxon>
        <taxon>Liliopsida</taxon>
        <taxon>Zosteraceae</taxon>
        <taxon>Zostera</taxon>
    </lineage>
</organism>
<evidence type="ECO:0000313" key="18">
    <source>
        <dbReference type="Proteomes" id="UP000036987"/>
    </source>
</evidence>
<feature type="domain" description="Helicase C-terminal" evidence="15">
    <location>
        <begin position="1187"/>
        <end position="1337"/>
    </location>
</feature>
<evidence type="ECO:0000259" key="14">
    <source>
        <dbReference type="PROSITE" id="PS51192"/>
    </source>
</evidence>
<dbReference type="GO" id="GO:0003677">
    <property type="term" value="F:DNA binding"/>
    <property type="evidence" value="ECO:0007669"/>
    <property type="project" value="UniProtKB-UniRule"/>
</dbReference>
<dbReference type="SUPFAM" id="SSF52540">
    <property type="entry name" value="P-loop containing nucleoside triphosphate hydrolases"/>
    <property type="match status" value="2"/>
</dbReference>
<dbReference type="GO" id="GO:0005524">
    <property type="term" value="F:ATP binding"/>
    <property type="evidence" value="ECO:0007669"/>
    <property type="project" value="UniProtKB-UniRule"/>
</dbReference>
<dbReference type="InterPro" id="IPR000330">
    <property type="entry name" value="SNF2_N"/>
</dbReference>
<keyword evidence="5 11" id="KW-0227">DNA damage</keyword>
<keyword evidence="4" id="KW-0547">Nucleotide-binding</keyword>
<evidence type="ECO:0000256" key="13">
    <source>
        <dbReference type="SAM" id="MobiDB-lite"/>
    </source>
</evidence>
<feature type="region of interest" description="Disordered" evidence="13">
    <location>
        <begin position="1490"/>
        <end position="1513"/>
    </location>
</feature>
<dbReference type="PANTHER" id="PTHR45685:SF2">
    <property type="entry name" value="CHROMATIN-REMODELING ATPASE INO80"/>
    <property type="match status" value="1"/>
</dbReference>
<feature type="compositionally biased region" description="Polar residues" evidence="13">
    <location>
        <begin position="1490"/>
        <end position="1499"/>
    </location>
</feature>
<keyword evidence="8 11" id="KW-0238">DNA-binding</keyword>
<dbReference type="GO" id="GO:0031011">
    <property type="term" value="C:Ino80 complex"/>
    <property type="evidence" value="ECO:0000318"/>
    <property type="project" value="GO_Central"/>
</dbReference>
<gene>
    <name evidence="17" type="ORF">ZOSMA_24G01070</name>
</gene>
<dbReference type="GO" id="GO:0042393">
    <property type="term" value="F:histone binding"/>
    <property type="evidence" value="ECO:0000318"/>
    <property type="project" value="GO_Central"/>
</dbReference>
<dbReference type="PROSITE" id="PS51192">
    <property type="entry name" value="HELICASE_ATP_BIND_1"/>
    <property type="match status" value="1"/>
</dbReference>
<comment type="catalytic activity">
    <reaction evidence="11">
        <text>ATP + H2O = ADP + phosphate + H(+)</text>
        <dbReference type="Rhea" id="RHEA:13065"/>
        <dbReference type="ChEBI" id="CHEBI:15377"/>
        <dbReference type="ChEBI" id="CHEBI:15378"/>
        <dbReference type="ChEBI" id="CHEBI:30616"/>
        <dbReference type="ChEBI" id="CHEBI:43474"/>
        <dbReference type="ChEBI" id="CHEBI:456216"/>
    </reaction>
</comment>
<dbReference type="GO" id="GO:0004386">
    <property type="term" value="F:helicase activity"/>
    <property type="evidence" value="ECO:0007669"/>
    <property type="project" value="UniProtKB-KW"/>
</dbReference>
<feature type="region of interest" description="Disordered" evidence="13">
    <location>
        <begin position="1"/>
        <end position="78"/>
    </location>
</feature>
<keyword evidence="18" id="KW-1185">Reference proteome</keyword>
<accession>A0A0K9PGH9</accession>
<comment type="domain">
    <text evidence="11">The DBINO region is involved in binding to DNA.</text>
</comment>
<dbReference type="GO" id="GO:0016887">
    <property type="term" value="F:ATP hydrolysis activity"/>
    <property type="evidence" value="ECO:0000318"/>
    <property type="project" value="GO_Central"/>
</dbReference>
<feature type="region of interest" description="Disordered" evidence="13">
    <location>
        <begin position="1365"/>
        <end position="1472"/>
    </location>
</feature>
<evidence type="ECO:0000256" key="10">
    <source>
        <dbReference type="ARBA" id="ARBA00023242"/>
    </source>
</evidence>
<dbReference type="Pfam" id="PF13892">
    <property type="entry name" value="DBINO"/>
    <property type="match status" value="1"/>
</dbReference>
<dbReference type="Pfam" id="PF00176">
    <property type="entry name" value="SNF2-rel_dom"/>
    <property type="match status" value="1"/>
</dbReference>
<dbReference type="PROSITE" id="PS51413">
    <property type="entry name" value="DBINO"/>
    <property type="match status" value="1"/>
</dbReference>
<evidence type="ECO:0000256" key="9">
    <source>
        <dbReference type="ARBA" id="ARBA00023204"/>
    </source>
</evidence>
<dbReference type="OMA" id="FWKKNER"/>
<dbReference type="PROSITE" id="PS51194">
    <property type="entry name" value="HELICASE_CTER"/>
    <property type="match status" value="1"/>
</dbReference>
<proteinExistence type="inferred from homology"/>
<dbReference type="PANTHER" id="PTHR45685">
    <property type="entry name" value="HELICASE SRCAP-RELATED"/>
    <property type="match status" value="1"/>
</dbReference>
<dbReference type="SMART" id="SM00487">
    <property type="entry name" value="DEXDc"/>
    <property type="match status" value="1"/>
</dbReference>
<dbReference type="InterPro" id="IPR027417">
    <property type="entry name" value="P-loop_NTPase"/>
</dbReference>
<comment type="subcellular location">
    <subcellularLocation>
        <location evidence="1 11">Nucleus</location>
    </subcellularLocation>
</comment>
<name>A0A0K9PGH9_ZOSMR</name>
<dbReference type="FunFam" id="3.40.50.10810:FF:000006">
    <property type="entry name" value="Putative DNA helicase INO80"/>
    <property type="match status" value="1"/>
</dbReference>
<feature type="compositionally biased region" description="Basic and acidic residues" evidence="13">
    <location>
        <begin position="1"/>
        <end position="10"/>
    </location>
</feature>
<evidence type="ECO:0000256" key="4">
    <source>
        <dbReference type="ARBA" id="ARBA00022741"/>
    </source>
</evidence>
<dbReference type="STRING" id="29655.A0A0K9PGH9"/>
<dbReference type="GO" id="GO:0006338">
    <property type="term" value="P:chromatin remodeling"/>
    <property type="evidence" value="ECO:0000318"/>
    <property type="project" value="GO_Central"/>
</dbReference>
<dbReference type="CDD" id="cd18793">
    <property type="entry name" value="SF2_C_SNF"/>
    <property type="match status" value="1"/>
</dbReference>
<evidence type="ECO:0000256" key="8">
    <source>
        <dbReference type="ARBA" id="ARBA00023125"/>
    </source>
</evidence>
<feature type="domain" description="Helicase ATP-binding" evidence="14">
    <location>
        <begin position="583"/>
        <end position="754"/>
    </location>
</feature>
<keyword evidence="10" id="KW-0539">Nucleus</keyword>
<evidence type="ECO:0000256" key="11">
    <source>
        <dbReference type="RuleBase" id="RU368001"/>
    </source>
</evidence>
<keyword evidence="12" id="KW-0175">Coiled coil</keyword>
<sequence length="1513" mass="172282">MNYDLPRHVDGVNSFGNSSQGESRSSQGMFDHANGFVDERSVDSSISRKRKRPTNEDCSTSISSLREEPNSNGYDSTYDTHISEEKYHSMLDEHAQRYHRMRQIDTTPSLLSSRTMVPVSKHNYSRALKSGNGSFTSAKGERVTNDPGNSLEYCDLASENGAGSRFTSSTESPYLDMGDGITYNIPPIYEKLADSLHLPSLSNIRVDENYLNGKLDMQSLATMIAQDRKYHFKNDTGMGDPVPQYKSLQARLKASPSYNSLQKFSLQVTTDSLAIPEGAAGKIRRLILSESGTLQVHHVRIMEKGDTYEIIERSLPKKQIAVKDPSLIEREEIDKIRKFWSNMARKEIPRHHRYFNIHHRKRVVDAKRFSETCQKEVKLKVTRSLRYMKQTGIRTRKLTRETQVFYKRMDKEQAELRKKEEKEAAEALKREEEFRETKRQQQRLSFLLSQTELYSHFMQNKSPQGSEIADQVVKDPTLEIPFTSDNELEGEENAELKREALQAAKHAVSQQKKLTNAFDSECLKLRQVGNSNSLVINDSVGMESSDINLLNPSTMPITSSVQTPEMFKGTLKDYQLKGLQWLVNCYEQGLNGILADEMGLGKTIQAMAFLAHLAEEKNIWGPFLVVAPSSVLNNWVDEINRFCPNLKTLPYWGPSTERAVLRKNINPKRLYKRESPFHILITSYQILVFDEKCLRRVKWQYMVLDEAQAIKSSTSIRWKTLLSFNCRNRLLLTGTPIQNNMAELWALLHFIMPTLFDSHDQFNEWFSKGIENHAEHGVTLNEHQLSRLHGVLKPFMLRRVKKDVISEMTAKTEVTVRCTLSSRQNAFYQAIKNKFSLSELINVSRGGLSDKKILNLMNIVIQLRKVCNHPELFERNEGTIYVFFADIPNSLLPPPFGEPGHVHYPGGRNPITYKLPQLVYQDLIRTGVSDLTKFWGLPSTVFKKLNIFSADNVFRSIFYHNEHLGGSPLKSGTFGFARLIELSPHEISFLADGSILERSLFSLTCLDRMFFNEMLDTFLDTEADDLDFNMGREKVRAISRMLLIPTKSDFRFLRRKHATGPCSAPFEELVTSHHDRFVSNTKLLREIYAFIPRVLAPLVNVVCHDGFFSHKETEDLHNPWIKKLLIGYGSMPKSSPPRSHPLIEEIDSELSFSQPALKLTYDIFGSCPPIQNSHPAKMLADSGKLKMLDMLLKQLRSENHRVLLFAQMTKMLDILQGYMNYRKYKYLRLDGSSSIADRRDMVCDFQKRSDIFVFLLSTRAGGLGINLTAADTVIFYESDWNPTLDLQAMDRAHRLGQTKEVTVYRLICNDTVEEKILKRASQKNTVQQLVMNGGHVQGDLLKSEDVVSLLLDDVSLEQQQMEIPLQAKDKQKKKRSTKGVRMTTDGDATLENLDEDIPAVLDESNPEIDTDVGASTFNSKKRKSASKPQSSKSNKRTKTVRITNIVSTTELEDDDSNIQPNKSKKTKKKSVNGYLEPEAAVVAGFPAIPSSSQQFNECHQNPPPDLESSLSPG</sequence>
<dbReference type="GO" id="GO:0006281">
    <property type="term" value="P:DNA repair"/>
    <property type="evidence" value="ECO:0000318"/>
    <property type="project" value="GO_Central"/>
</dbReference>
<dbReference type="InterPro" id="IPR020838">
    <property type="entry name" value="DBINO"/>
</dbReference>
<dbReference type="InterPro" id="IPR001650">
    <property type="entry name" value="Helicase_C-like"/>
</dbReference>
<dbReference type="EMBL" id="LFYR01000864">
    <property type="protein sequence ID" value="KMZ68084.1"/>
    <property type="molecule type" value="Genomic_DNA"/>
</dbReference>
<evidence type="ECO:0000259" key="15">
    <source>
        <dbReference type="PROSITE" id="PS51194"/>
    </source>
</evidence>
<feature type="compositionally biased region" description="Polar residues" evidence="13">
    <location>
        <begin position="14"/>
        <end position="28"/>
    </location>
</feature>
<dbReference type="Gene3D" id="3.40.50.10810">
    <property type="entry name" value="Tandem AAA-ATPase domain"/>
    <property type="match status" value="1"/>
</dbReference>
<keyword evidence="9 11" id="KW-0234">DNA repair</keyword>
<evidence type="ECO:0000256" key="6">
    <source>
        <dbReference type="ARBA" id="ARBA00022801"/>
    </source>
</evidence>
<feature type="compositionally biased region" description="Polar residues" evidence="13">
    <location>
        <begin position="1440"/>
        <end position="1449"/>
    </location>
</feature>
<evidence type="ECO:0000313" key="17">
    <source>
        <dbReference type="EMBL" id="KMZ68084.1"/>
    </source>
</evidence>
<dbReference type="Pfam" id="PF00271">
    <property type="entry name" value="Helicase_C"/>
    <property type="match status" value="1"/>
</dbReference>
<dbReference type="Proteomes" id="UP000036987">
    <property type="component" value="Unassembled WGS sequence"/>
</dbReference>
<dbReference type="EC" id="3.6.4.-" evidence="11"/>
<feature type="domain" description="DBINO" evidence="16">
    <location>
        <begin position="339"/>
        <end position="464"/>
    </location>
</feature>
<evidence type="ECO:0000259" key="16">
    <source>
        <dbReference type="PROSITE" id="PS51413"/>
    </source>
</evidence>